<evidence type="ECO:0000313" key="1">
    <source>
        <dbReference type="EMBL" id="MDX8054535.1"/>
    </source>
</evidence>
<reference evidence="1 2" key="1">
    <citation type="submission" date="2023-11" db="EMBL/GenBank/DDBJ databases">
        <title>Lentzea sokolovensis, sp. nov., Lentzea kristufkii, sp. nov., and Lentzea miocenensis, sp. nov., rare actinobacteria from Sokolov Coal Basin, Miocene lacustrine sediment, Czech Republic.</title>
        <authorList>
            <person name="Lara A."/>
            <person name="Kotroba L."/>
            <person name="Nouioui I."/>
            <person name="Neumann-Schaal M."/>
            <person name="Mast Y."/>
            <person name="Chronakova A."/>
        </authorList>
    </citation>
    <scope>NUCLEOTIDE SEQUENCE [LARGE SCALE GENOMIC DNA]</scope>
    <source>
        <strain evidence="1 2">BCCO 10_0798</strain>
    </source>
</reference>
<comment type="caution">
    <text evidence="1">The sequence shown here is derived from an EMBL/GenBank/DDBJ whole genome shotgun (WGS) entry which is preliminary data.</text>
</comment>
<name>A0ABU4U1T9_9PSEU</name>
<proteinExistence type="predicted"/>
<accession>A0ABU4U1T9</accession>
<dbReference type="Proteomes" id="UP001271792">
    <property type="component" value="Unassembled WGS sequence"/>
</dbReference>
<protein>
    <submittedName>
        <fullName evidence="1">Uncharacterized protein</fullName>
    </submittedName>
</protein>
<organism evidence="1 2">
    <name type="scientific">Lentzea kristufekii</name>
    <dbReference type="NCBI Taxonomy" id="3095430"/>
    <lineage>
        <taxon>Bacteria</taxon>
        <taxon>Bacillati</taxon>
        <taxon>Actinomycetota</taxon>
        <taxon>Actinomycetes</taxon>
        <taxon>Pseudonocardiales</taxon>
        <taxon>Pseudonocardiaceae</taxon>
        <taxon>Lentzea</taxon>
    </lineage>
</organism>
<gene>
    <name evidence="1" type="ORF">SK571_34650</name>
</gene>
<keyword evidence="2" id="KW-1185">Reference proteome</keyword>
<dbReference type="Pfam" id="PF15566">
    <property type="entry name" value="Imm32"/>
    <property type="match status" value="1"/>
</dbReference>
<dbReference type="InterPro" id="IPR029083">
    <property type="entry name" value="Imm32"/>
</dbReference>
<evidence type="ECO:0000313" key="2">
    <source>
        <dbReference type="Proteomes" id="UP001271792"/>
    </source>
</evidence>
<sequence length="66" mass="6989">MTCAAGSDELDVRGGSAQLALLAEIVRGFAEDADDADAMAHLHIDHFPGHDYLDECSEPLVIALAH</sequence>
<dbReference type="EMBL" id="JAXAVV010000022">
    <property type="protein sequence ID" value="MDX8054535.1"/>
    <property type="molecule type" value="Genomic_DNA"/>
</dbReference>